<organism evidence="3 4">
    <name type="scientific">Drosophila mojavensis</name>
    <name type="common">Fruit fly</name>
    <dbReference type="NCBI Taxonomy" id="7230"/>
    <lineage>
        <taxon>Eukaryota</taxon>
        <taxon>Metazoa</taxon>
        <taxon>Ecdysozoa</taxon>
        <taxon>Arthropoda</taxon>
        <taxon>Hexapoda</taxon>
        <taxon>Insecta</taxon>
        <taxon>Pterygota</taxon>
        <taxon>Neoptera</taxon>
        <taxon>Endopterygota</taxon>
        <taxon>Diptera</taxon>
        <taxon>Brachycera</taxon>
        <taxon>Muscomorpha</taxon>
        <taxon>Ephydroidea</taxon>
        <taxon>Drosophilidae</taxon>
        <taxon>Drosophila</taxon>
    </lineage>
</organism>
<evidence type="ECO:0000313" key="3">
    <source>
        <dbReference type="EMBL" id="EDW06067.2"/>
    </source>
</evidence>
<dbReference type="InParanoid" id="B4L6S1"/>
<evidence type="ECO:0000256" key="2">
    <source>
        <dbReference type="SAM" id="Phobius"/>
    </source>
</evidence>
<evidence type="ECO:0000256" key="1">
    <source>
        <dbReference type="SAM" id="MobiDB-lite"/>
    </source>
</evidence>
<feature type="transmembrane region" description="Helical" evidence="2">
    <location>
        <begin position="34"/>
        <end position="53"/>
    </location>
</feature>
<keyword evidence="2" id="KW-0472">Membrane</keyword>
<proteinExistence type="predicted"/>
<dbReference type="KEGG" id="dmo:Dmoj_GI16416"/>
<gene>
    <name evidence="3" type="primary">Dmoj\GI16416</name>
    <name evidence="3" type="ORF">Dmoj_GI16416</name>
</gene>
<dbReference type="HOGENOM" id="CLU_2925018_0_0_1"/>
<accession>B4L6S1</accession>
<reference evidence="3 4" key="1">
    <citation type="journal article" date="2007" name="Nature">
        <title>Evolution of genes and genomes on the Drosophila phylogeny.</title>
        <authorList>
            <consortium name="Drosophila 12 Genomes Consortium"/>
            <person name="Clark A.G."/>
            <person name="Eisen M.B."/>
            <person name="Smith D.R."/>
            <person name="Bergman C.M."/>
            <person name="Oliver B."/>
            <person name="Markow T.A."/>
            <person name="Kaufman T.C."/>
            <person name="Kellis M."/>
            <person name="Gelbart W."/>
            <person name="Iyer V.N."/>
            <person name="Pollard D.A."/>
            <person name="Sackton T.B."/>
            <person name="Larracuente A.M."/>
            <person name="Singh N.D."/>
            <person name="Abad J.P."/>
            <person name="Abt D.N."/>
            <person name="Adryan B."/>
            <person name="Aguade M."/>
            <person name="Akashi H."/>
            <person name="Anderson W.W."/>
            <person name="Aquadro C.F."/>
            <person name="Ardell D.H."/>
            <person name="Arguello R."/>
            <person name="Artieri C.G."/>
            <person name="Barbash D.A."/>
            <person name="Barker D."/>
            <person name="Barsanti P."/>
            <person name="Batterham P."/>
            <person name="Batzoglou S."/>
            <person name="Begun D."/>
            <person name="Bhutkar A."/>
            <person name="Blanco E."/>
            <person name="Bosak S.A."/>
            <person name="Bradley R.K."/>
            <person name="Brand A.D."/>
            <person name="Brent M.R."/>
            <person name="Brooks A.N."/>
            <person name="Brown R.H."/>
            <person name="Butlin R.K."/>
            <person name="Caggese C."/>
            <person name="Calvi B.R."/>
            <person name="Bernardo de Carvalho A."/>
            <person name="Caspi A."/>
            <person name="Castrezana S."/>
            <person name="Celniker S.E."/>
            <person name="Chang J.L."/>
            <person name="Chapple C."/>
            <person name="Chatterji S."/>
            <person name="Chinwalla A."/>
            <person name="Civetta A."/>
            <person name="Clifton S.W."/>
            <person name="Comeron J.M."/>
            <person name="Costello J.C."/>
            <person name="Coyne J.A."/>
            <person name="Daub J."/>
            <person name="David R.G."/>
            <person name="Delcher A.L."/>
            <person name="Delehaunty K."/>
            <person name="Do C.B."/>
            <person name="Ebling H."/>
            <person name="Edwards K."/>
            <person name="Eickbush T."/>
            <person name="Evans J.D."/>
            <person name="Filipski A."/>
            <person name="Findeiss S."/>
            <person name="Freyhult E."/>
            <person name="Fulton L."/>
            <person name="Fulton R."/>
            <person name="Garcia A.C."/>
            <person name="Gardiner A."/>
            <person name="Garfield D.A."/>
            <person name="Garvin B.E."/>
            <person name="Gibson G."/>
            <person name="Gilbert D."/>
            <person name="Gnerre S."/>
            <person name="Godfrey J."/>
            <person name="Good R."/>
            <person name="Gotea V."/>
            <person name="Gravely B."/>
            <person name="Greenberg A.J."/>
            <person name="Griffiths-Jones S."/>
            <person name="Gross S."/>
            <person name="Guigo R."/>
            <person name="Gustafson E.A."/>
            <person name="Haerty W."/>
            <person name="Hahn M.W."/>
            <person name="Halligan D.L."/>
            <person name="Halpern A.L."/>
            <person name="Halter G.M."/>
            <person name="Han M.V."/>
            <person name="Heger A."/>
            <person name="Hillier L."/>
            <person name="Hinrichs A.S."/>
            <person name="Holmes I."/>
            <person name="Hoskins R.A."/>
            <person name="Hubisz M.J."/>
            <person name="Hultmark D."/>
            <person name="Huntley M.A."/>
            <person name="Jaffe D.B."/>
            <person name="Jagadeeshan S."/>
            <person name="Jeck W.R."/>
            <person name="Johnson J."/>
            <person name="Jones C.D."/>
            <person name="Jordan W.C."/>
            <person name="Karpen G.H."/>
            <person name="Kataoka E."/>
            <person name="Keightley P.D."/>
            <person name="Kheradpour P."/>
            <person name="Kirkness E.F."/>
            <person name="Koerich L.B."/>
            <person name="Kristiansen K."/>
            <person name="Kudrna D."/>
            <person name="Kulathinal R.J."/>
            <person name="Kumar S."/>
            <person name="Kwok R."/>
            <person name="Lander E."/>
            <person name="Langley C.H."/>
            <person name="Lapoint R."/>
            <person name="Lazzaro B.P."/>
            <person name="Lee S.J."/>
            <person name="Levesque L."/>
            <person name="Li R."/>
            <person name="Lin C.F."/>
            <person name="Lin M.F."/>
            <person name="Lindblad-Toh K."/>
            <person name="Llopart A."/>
            <person name="Long M."/>
            <person name="Low L."/>
            <person name="Lozovsky E."/>
            <person name="Lu J."/>
            <person name="Luo M."/>
            <person name="Machado C.A."/>
            <person name="Makalowski W."/>
            <person name="Marzo M."/>
            <person name="Matsuda M."/>
            <person name="Matzkin L."/>
            <person name="McAllister B."/>
            <person name="McBride C.S."/>
            <person name="McKernan B."/>
            <person name="McKernan K."/>
            <person name="Mendez-Lago M."/>
            <person name="Minx P."/>
            <person name="Mollenhauer M.U."/>
            <person name="Montooth K."/>
            <person name="Mount S.M."/>
            <person name="Mu X."/>
            <person name="Myers E."/>
            <person name="Negre B."/>
            <person name="Newfeld S."/>
            <person name="Nielsen R."/>
            <person name="Noor M.A."/>
            <person name="O'Grady P."/>
            <person name="Pachter L."/>
            <person name="Papaceit M."/>
            <person name="Parisi M.J."/>
            <person name="Parisi M."/>
            <person name="Parts L."/>
            <person name="Pedersen J.S."/>
            <person name="Pesole G."/>
            <person name="Phillippy A.M."/>
            <person name="Ponting C.P."/>
            <person name="Pop M."/>
            <person name="Porcelli D."/>
            <person name="Powell J.R."/>
            <person name="Prohaska S."/>
            <person name="Pruitt K."/>
            <person name="Puig M."/>
            <person name="Quesneville H."/>
            <person name="Ram K.R."/>
            <person name="Rand D."/>
            <person name="Rasmussen M.D."/>
            <person name="Reed L.K."/>
            <person name="Reenan R."/>
            <person name="Reily A."/>
            <person name="Remington K.A."/>
            <person name="Rieger T.T."/>
            <person name="Ritchie M.G."/>
            <person name="Robin C."/>
            <person name="Rogers Y.H."/>
            <person name="Rohde C."/>
            <person name="Rozas J."/>
            <person name="Rubenfield M.J."/>
            <person name="Ruiz A."/>
            <person name="Russo S."/>
            <person name="Salzberg S.L."/>
            <person name="Sanchez-Gracia A."/>
            <person name="Saranga D.J."/>
            <person name="Sato H."/>
            <person name="Schaeffer S.W."/>
            <person name="Schatz M.C."/>
            <person name="Schlenke T."/>
            <person name="Schwartz R."/>
            <person name="Segarra C."/>
            <person name="Singh R.S."/>
            <person name="Sirot L."/>
            <person name="Sirota M."/>
            <person name="Sisneros N.B."/>
            <person name="Smith C.D."/>
            <person name="Smith T.F."/>
            <person name="Spieth J."/>
            <person name="Stage D.E."/>
            <person name="Stark A."/>
            <person name="Stephan W."/>
            <person name="Strausberg R.L."/>
            <person name="Strempel S."/>
            <person name="Sturgill D."/>
            <person name="Sutton G."/>
            <person name="Sutton G.G."/>
            <person name="Tao W."/>
            <person name="Teichmann S."/>
            <person name="Tobari Y.N."/>
            <person name="Tomimura Y."/>
            <person name="Tsolas J.M."/>
            <person name="Valente V.L."/>
            <person name="Venter E."/>
            <person name="Venter J.C."/>
            <person name="Vicario S."/>
            <person name="Vieira F.G."/>
            <person name="Vilella A.J."/>
            <person name="Villasante A."/>
            <person name="Walenz B."/>
            <person name="Wang J."/>
            <person name="Wasserman M."/>
            <person name="Watts T."/>
            <person name="Wilson D."/>
            <person name="Wilson R.K."/>
            <person name="Wing R.A."/>
            <person name="Wolfner M.F."/>
            <person name="Wong A."/>
            <person name="Wong G.K."/>
            <person name="Wu C.I."/>
            <person name="Wu G."/>
            <person name="Yamamoto D."/>
            <person name="Yang H.P."/>
            <person name="Yang S.P."/>
            <person name="Yorke J.A."/>
            <person name="Yoshida K."/>
            <person name="Zdobnov E."/>
            <person name="Zhang P."/>
            <person name="Zhang Y."/>
            <person name="Zimin A.V."/>
            <person name="Baldwin J."/>
            <person name="Abdouelleil A."/>
            <person name="Abdulkadir J."/>
            <person name="Abebe A."/>
            <person name="Abera B."/>
            <person name="Abreu J."/>
            <person name="Acer S.C."/>
            <person name="Aftuck L."/>
            <person name="Alexander A."/>
            <person name="An P."/>
            <person name="Anderson E."/>
            <person name="Anderson S."/>
            <person name="Arachi H."/>
            <person name="Azer M."/>
            <person name="Bachantsang P."/>
            <person name="Barry A."/>
            <person name="Bayul T."/>
            <person name="Berlin A."/>
            <person name="Bessette D."/>
            <person name="Bloom T."/>
            <person name="Blye J."/>
            <person name="Boguslavskiy L."/>
            <person name="Bonnet C."/>
            <person name="Boukhgalter B."/>
            <person name="Bourzgui I."/>
            <person name="Brown A."/>
            <person name="Cahill P."/>
            <person name="Channer S."/>
            <person name="Cheshatsang Y."/>
            <person name="Chuda L."/>
            <person name="Citroen M."/>
            <person name="Collymore A."/>
            <person name="Cooke P."/>
            <person name="Costello M."/>
            <person name="D'Aco K."/>
            <person name="Daza R."/>
            <person name="De Haan G."/>
            <person name="DeGray S."/>
            <person name="DeMaso C."/>
            <person name="Dhargay N."/>
            <person name="Dooley K."/>
            <person name="Dooley E."/>
            <person name="Doricent M."/>
            <person name="Dorje P."/>
            <person name="Dorjee K."/>
            <person name="Dupes A."/>
            <person name="Elong R."/>
            <person name="Falk J."/>
            <person name="Farina A."/>
            <person name="Faro S."/>
            <person name="Ferguson D."/>
            <person name="Fisher S."/>
            <person name="Foley C.D."/>
            <person name="Franke A."/>
            <person name="Friedrich D."/>
            <person name="Gadbois L."/>
            <person name="Gearin G."/>
            <person name="Gearin C.R."/>
            <person name="Giannoukos G."/>
            <person name="Goode T."/>
            <person name="Graham J."/>
            <person name="Grandbois E."/>
            <person name="Grewal S."/>
            <person name="Gyaltsen K."/>
            <person name="Hafez N."/>
            <person name="Hagos B."/>
            <person name="Hall J."/>
            <person name="Henson C."/>
            <person name="Hollinger A."/>
            <person name="Honan T."/>
            <person name="Huard M.D."/>
            <person name="Hughes L."/>
            <person name="Hurhula B."/>
            <person name="Husby M.E."/>
            <person name="Kamat A."/>
            <person name="Kanga B."/>
            <person name="Kashin S."/>
            <person name="Khazanovich D."/>
            <person name="Kisner P."/>
            <person name="Lance K."/>
            <person name="Lara M."/>
            <person name="Lee W."/>
            <person name="Lennon N."/>
            <person name="Letendre F."/>
            <person name="LeVine R."/>
            <person name="Lipovsky A."/>
            <person name="Liu X."/>
            <person name="Liu J."/>
            <person name="Liu S."/>
            <person name="Lokyitsang T."/>
            <person name="Lokyitsang Y."/>
            <person name="Lubonja R."/>
            <person name="Lui A."/>
            <person name="MacDonald P."/>
            <person name="Magnisalis V."/>
            <person name="Maru K."/>
            <person name="Matthews C."/>
            <person name="McCusker W."/>
            <person name="McDonough S."/>
            <person name="Mehta T."/>
            <person name="Meldrim J."/>
            <person name="Meneus L."/>
            <person name="Mihai O."/>
            <person name="Mihalev A."/>
            <person name="Mihova T."/>
            <person name="Mittelman R."/>
            <person name="Mlenga V."/>
            <person name="Montmayeur A."/>
            <person name="Mulrain L."/>
            <person name="Navidi A."/>
            <person name="Naylor J."/>
            <person name="Negash T."/>
            <person name="Nguyen T."/>
            <person name="Nguyen N."/>
            <person name="Nicol R."/>
            <person name="Norbu C."/>
            <person name="Norbu N."/>
            <person name="Novod N."/>
            <person name="O'Neill B."/>
            <person name="Osman S."/>
            <person name="Markiewicz E."/>
            <person name="Oyono O.L."/>
            <person name="Patti C."/>
            <person name="Phunkhang P."/>
            <person name="Pierre F."/>
            <person name="Priest M."/>
            <person name="Raghuraman S."/>
            <person name="Rege F."/>
            <person name="Reyes R."/>
            <person name="Rise C."/>
            <person name="Rogov P."/>
            <person name="Ross K."/>
            <person name="Ryan E."/>
            <person name="Settipalli S."/>
            <person name="Shea T."/>
            <person name="Sherpa N."/>
            <person name="Shi L."/>
            <person name="Shih D."/>
            <person name="Sparrow T."/>
            <person name="Spaulding J."/>
            <person name="Stalker J."/>
            <person name="Stange-Thomann N."/>
            <person name="Stavropoulos S."/>
            <person name="Stone C."/>
            <person name="Strader C."/>
            <person name="Tesfaye S."/>
            <person name="Thomson T."/>
            <person name="Thoulutsang Y."/>
            <person name="Thoulutsang D."/>
            <person name="Topham K."/>
            <person name="Topping I."/>
            <person name="Tsamla T."/>
            <person name="Vassiliev H."/>
            <person name="Vo A."/>
            <person name="Wangchuk T."/>
            <person name="Wangdi T."/>
            <person name="Weiand M."/>
            <person name="Wilkinson J."/>
            <person name="Wilson A."/>
            <person name="Yadav S."/>
            <person name="Young G."/>
            <person name="Yu Q."/>
            <person name="Zembek L."/>
            <person name="Zhong D."/>
            <person name="Zimmer A."/>
            <person name="Zwirko Z."/>
            <person name="Jaffe D.B."/>
            <person name="Alvarez P."/>
            <person name="Brockman W."/>
            <person name="Butler J."/>
            <person name="Chin C."/>
            <person name="Gnerre S."/>
            <person name="Grabherr M."/>
            <person name="Kleber M."/>
            <person name="Mauceli E."/>
            <person name="MacCallum I."/>
        </authorList>
    </citation>
    <scope>NUCLEOTIDE SEQUENCE [LARGE SCALE GENOMIC DNA]</scope>
    <source>
        <strain evidence="4">Tucson 15081-1352.22</strain>
    </source>
</reference>
<keyword evidence="2" id="KW-1133">Transmembrane helix</keyword>
<sequence length="120" mass="13300">MGMAGLSEDFITLTQLNCVQQCSALIYSPKPRNYLTAAALFSVYCGVVIYRSYRNHQAKMQARREAALIAAREELPVFEEYTVEAPTLEQQQHYPAEPTVPEPAHVDDPASDETSLPAAP</sequence>
<name>B4L6S1_DROMO</name>
<dbReference type="OrthoDB" id="7863707at2759"/>
<dbReference type="AlphaFoldDB" id="B4L6S1"/>
<feature type="region of interest" description="Disordered" evidence="1">
    <location>
        <begin position="86"/>
        <end position="120"/>
    </location>
</feature>
<keyword evidence="4" id="KW-1185">Reference proteome</keyword>
<evidence type="ECO:0000313" key="4">
    <source>
        <dbReference type="Proteomes" id="UP000009192"/>
    </source>
</evidence>
<keyword evidence="2" id="KW-0812">Transmembrane</keyword>
<dbReference type="EMBL" id="CH933812">
    <property type="protein sequence ID" value="EDW06067.2"/>
    <property type="molecule type" value="Genomic_DNA"/>
</dbReference>
<dbReference type="Proteomes" id="UP000009192">
    <property type="component" value="Unassembled WGS sequence"/>
</dbReference>
<protein>
    <submittedName>
        <fullName evidence="3">Uncharacterized protein</fullName>
    </submittedName>
</protein>